<accession>A0A6A4I071</accession>
<sequence>MKMDAYIRDWDGKKRRVTDKLVKDTTRQMFCYCFSAMRSKALNRIAKANNSLVRVQKSDVLWLGAHAFHKVLSRRPQRYRSLLRALAFDMERGKNYNRRKKFQKVIKAGFSCLERIDV</sequence>
<evidence type="ECO:0000313" key="1">
    <source>
        <dbReference type="EMBL" id="KAE9405112.1"/>
    </source>
</evidence>
<gene>
    <name evidence="1" type="ORF">BT96DRAFT_357771</name>
</gene>
<protein>
    <submittedName>
        <fullName evidence="1">Uncharacterized protein</fullName>
    </submittedName>
</protein>
<dbReference type="Proteomes" id="UP000799118">
    <property type="component" value="Unassembled WGS sequence"/>
</dbReference>
<dbReference type="Gene3D" id="1.10.357.90">
    <property type="match status" value="1"/>
</dbReference>
<dbReference type="OrthoDB" id="289721at2759"/>
<dbReference type="EMBL" id="ML769411">
    <property type="protein sequence ID" value="KAE9405112.1"/>
    <property type="molecule type" value="Genomic_DNA"/>
</dbReference>
<organism evidence="1 2">
    <name type="scientific">Gymnopus androsaceus JB14</name>
    <dbReference type="NCBI Taxonomy" id="1447944"/>
    <lineage>
        <taxon>Eukaryota</taxon>
        <taxon>Fungi</taxon>
        <taxon>Dikarya</taxon>
        <taxon>Basidiomycota</taxon>
        <taxon>Agaricomycotina</taxon>
        <taxon>Agaricomycetes</taxon>
        <taxon>Agaricomycetidae</taxon>
        <taxon>Agaricales</taxon>
        <taxon>Marasmiineae</taxon>
        <taxon>Omphalotaceae</taxon>
        <taxon>Gymnopus</taxon>
    </lineage>
</organism>
<evidence type="ECO:0000313" key="2">
    <source>
        <dbReference type="Proteomes" id="UP000799118"/>
    </source>
</evidence>
<keyword evidence="2" id="KW-1185">Reference proteome</keyword>
<reference evidence="1" key="1">
    <citation type="journal article" date="2019" name="Environ. Microbiol.">
        <title>Fungal ecological strategies reflected in gene transcription - a case study of two litter decomposers.</title>
        <authorList>
            <person name="Barbi F."/>
            <person name="Kohler A."/>
            <person name="Barry K."/>
            <person name="Baskaran P."/>
            <person name="Daum C."/>
            <person name="Fauchery L."/>
            <person name="Ihrmark K."/>
            <person name="Kuo A."/>
            <person name="LaButti K."/>
            <person name="Lipzen A."/>
            <person name="Morin E."/>
            <person name="Grigoriev I.V."/>
            <person name="Henrissat B."/>
            <person name="Lindahl B."/>
            <person name="Martin F."/>
        </authorList>
    </citation>
    <scope>NUCLEOTIDE SEQUENCE</scope>
    <source>
        <strain evidence="1">JB14</strain>
    </source>
</reference>
<name>A0A6A4I071_9AGAR</name>
<proteinExistence type="predicted"/>
<dbReference type="AlphaFoldDB" id="A0A6A4I071"/>